<proteinExistence type="predicted"/>
<dbReference type="Gene3D" id="3.90.320.10">
    <property type="match status" value="1"/>
</dbReference>
<dbReference type="Pfam" id="PF12705">
    <property type="entry name" value="PDDEXK_1"/>
    <property type="match status" value="1"/>
</dbReference>
<dbReference type="InterPro" id="IPR011335">
    <property type="entry name" value="Restrct_endonuc-II-like"/>
</dbReference>
<feature type="domain" description="PD-(D/E)XK endonuclease-like" evidence="1">
    <location>
        <begin position="646"/>
        <end position="863"/>
    </location>
</feature>
<dbReference type="SUPFAM" id="SSF52980">
    <property type="entry name" value="Restriction endonuclease-like"/>
    <property type="match status" value="1"/>
</dbReference>
<keyword evidence="3" id="KW-1185">Reference proteome</keyword>
<evidence type="ECO:0000313" key="2">
    <source>
        <dbReference type="EMBL" id="PWL40010.1"/>
    </source>
</evidence>
<accession>A0A316LIS9</accession>
<dbReference type="OrthoDB" id="9762792at2"/>
<dbReference type="RefSeq" id="WP_109660433.1">
    <property type="nucleotide sequence ID" value="NZ_QGEG01000001.1"/>
</dbReference>
<gene>
    <name evidence="2" type="ORF">DKG77_04070</name>
</gene>
<reference evidence="2 3" key="1">
    <citation type="submission" date="2018-05" db="EMBL/GenBank/DDBJ databases">
        <title>Complete genome sequence of Flagellimonas aquimarina ECD12 isolated from seaweed Ecklonia cava.</title>
        <authorList>
            <person name="Choi S."/>
            <person name="Seong C."/>
        </authorList>
    </citation>
    <scope>NUCLEOTIDE SEQUENCE [LARGE SCALE GENOMIC DNA]</scope>
    <source>
        <strain evidence="2 3">ECD12</strain>
    </source>
</reference>
<dbReference type="EMBL" id="QGEG01000001">
    <property type="protein sequence ID" value="PWL40010.1"/>
    <property type="molecule type" value="Genomic_DNA"/>
</dbReference>
<dbReference type="Proteomes" id="UP000245762">
    <property type="component" value="Unassembled WGS sequence"/>
</dbReference>
<dbReference type="AlphaFoldDB" id="A0A316LIS9"/>
<dbReference type="InterPro" id="IPR038726">
    <property type="entry name" value="PDDEXK_AddAB-type"/>
</dbReference>
<evidence type="ECO:0000313" key="3">
    <source>
        <dbReference type="Proteomes" id="UP000245762"/>
    </source>
</evidence>
<evidence type="ECO:0000259" key="1">
    <source>
        <dbReference type="Pfam" id="PF12705"/>
    </source>
</evidence>
<protein>
    <recommendedName>
        <fullName evidence="1">PD-(D/E)XK endonuclease-like domain-containing protein</fullName>
    </recommendedName>
</protein>
<dbReference type="InterPro" id="IPR027417">
    <property type="entry name" value="P-loop_NTPase"/>
</dbReference>
<sequence>MHQSFLEYVLADLTKKEMAIESLTFILPSKRSGTFLKKHISNTLTKNSFSPKILAIEDFVEDISGITSTSSIDLLIQLYAVYKASKTIASHDDFNTFLKWGQTLLQDFNEIDRYLIPAKDILNYLSAIKELNHWSLKKEKTTLIQNYLQLWGSLEHLYDSFTTHLIAQKKGYQGLIYRKANENLVSYCEANQIDSLVFIGFNALNTAESNIIQHFLTHTNSQIYWDIDSHFLEDTVHDAGLFIRDYKKLWPYYQDKNLAGAHNTFLSPKNVSVTGVPKSISQAKYVGEILRGIQSKSANGLKNTALVLADESLLNPILQAVPNEVNEVNITMGLPLNKTVLYSFFLSFLELNISNIGKRWFYKDVLEFLSNPYSVSISSSQQIDFAKEIPRDIKQNNRLHLSSKNLSKYVGASKILEVMFPLKPISSLQWVDNCLLLIQDLKKIFTEQKNAQELESLYRFYTLFNQLRTHLDSADFRPGLKSLKSLFKQLAVMETLDFIGEPLSGLQIMGMLESRNLDFETVILTSVNEGILPSGKSNNSFIPFDVKREYGLPTYKEKDAIYTYHFYRLIQRAKNIHIIYNTEPDVLEGGEKSRLISQLLTDTNFSKYVTHSIASPKVKISPTPVTEVSKSQLLLKDIATFADKGFSPTSLTNYIRNPLEFYKKNILKINDVPEVEETIAANTFGTIVHDSLEELYQPLINKILTLENTSNLTARIPEAVKTHFNKNLPGVDILKGKFLLVYNVVLKYLQNFIEQEIEQLENHQIKILGLEERFVVQLNIPELDFPIKLKGTLDRVDLIDGVTRIIDYKTGKVEPRNVKITDWQELISNYDKSKAFQLLCYAFLYSKKHNANLLQAGIYSFKNLSQGFLPFNSNGTNIDPDTLNTFEGYLKGIILEICNPNIPFTEKKV</sequence>
<dbReference type="SUPFAM" id="SSF52540">
    <property type="entry name" value="P-loop containing nucleoside triphosphate hydrolases"/>
    <property type="match status" value="1"/>
</dbReference>
<organism evidence="2 3">
    <name type="scientific">Flagellimonas aquimarina</name>
    <dbReference type="NCBI Taxonomy" id="2201895"/>
    <lineage>
        <taxon>Bacteria</taxon>
        <taxon>Pseudomonadati</taxon>
        <taxon>Bacteroidota</taxon>
        <taxon>Flavobacteriia</taxon>
        <taxon>Flavobacteriales</taxon>
        <taxon>Flavobacteriaceae</taxon>
        <taxon>Flagellimonas</taxon>
    </lineage>
</organism>
<name>A0A316LIS9_9FLAO</name>
<dbReference type="InterPro" id="IPR011604">
    <property type="entry name" value="PDDEXK-like_dom_sf"/>
</dbReference>
<comment type="caution">
    <text evidence="2">The sequence shown here is derived from an EMBL/GenBank/DDBJ whole genome shotgun (WGS) entry which is preliminary data.</text>
</comment>